<keyword evidence="4" id="KW-1185">Reference proteome</keyword>
<keyword evidence="2" id="KW-0732">Signal</keyword>
<feature type="chain" id="PRO_5022846083" evidence="2">
    <location>
        <begin position="20"/>
        <end position="553"/>
    </location>
</feature>
<dbReference type="PANTHER" id="PTHR40940">
    <property type="entry name" value="PROTEIN BATD-RELATED"/>
    <property type="match status" value="1"/>
</dbReference>
<reference evidence="3 4" key="1">
    <citation type="submission" date="2019-08" db="EMBL/GenBank/DDBJ databases">
        <title>Luteimonas viscosus sp. nov., isolated from soil of a sunflower field.</title>
        <authorList>
            <person name="Jianli Z."/>
            <person name="Ying Z."/>
        </authorList>
    </citation>
    <scope>NUCLEOTIDE SEQUENCE [LARGE SCALE GENOMIC DNA]</scope>
    <source>
        <strain evidence="3 4">XBU10</strain>
    </source>
</reference>
<sequence>MRWICACLLLAACTVQAQAATRAWLDRDRIEVGETATLNIETDQATAQIPDFAELVPDFVLSGHSSSRGIEVDNGRRRARVLFAVALRPRREGLMTVPALRVGGETTAPLALTVVPASTAPARAGEPVFIEGEADSQDPYVQQSVGYTLRLYYATPLVSGQLDQPAPDGAALQRVGSDLQYSRELGGRRYTVVERRFVIVPERSGTLTIPGARFEGTGVGGFFDDMFGDGRRALRANGAPRILQVRPVPDAAPQPWLPLHGMELRYLATPQSLRAGEAATIDVELVADGAAASQLPELQLPVGDGAQMFPEPPQVDESFERGRLRTKVTRRFAVVPAREGALRIAGPRQAWWDVRAGIARTASLPDLELEVAAGAASGAAVDDGAHEAFDAARGENDALRRWGAWPWLALAFALLWLGTLAWALRRQAAGWTGTTPAAPAPGAAEPTAPVTSLRDLARVLQVGDPAEVEHALCALASPPAAHLDALAERLADPVQRDAIASLQQARWADGDMAAARAHLREAFARGPRWLEPASTAGARASLLPPLYPRRPGR</sequence>
<evidence type="ECO:0000256" key="1">
    <source>
        <dbReference type="SAM" id="Phobius"/>
    </source>
</evidence>
<comment type="caution">
    <text evidence="3">The sequence shown here is derived from an EMBL/GenBank/DDBJ whole genome shotgun (WGS) entry which is preliminary data.</text>
</comment>
<proteinExistence type="predicted"/>
<name>A0A5D4XSF0_9GAMM</name>
<feature type="transmembrane region" description="Helical" evidence="1">
    <location>
        <begin position="404"/>
        <end position="424"/>
    </location>
</feature>
<gene>
    <name evidence="3" type="ORF">FZO89_05705</name>
</gene>
<keyword evidence="1" id="KW-0472">Membrane</keyword>
<evidence type="ECO:0000313" key="4">
    <source>
        <dbReference type="Proteomes" id="UP000324973"/>
    </source>
</evidence>
<dbReference type="PANTHER" id="PTHR40940:SF1">
    <property type="entry name" value="PROTEIN BATD"/>
    <property type="match status" value="1"/>
</dbReference>
<dbReference type="Pfam" id="PF13584">
    <property type="entry name" value="BatD"/>
    <property type="match status" value="1"/>
</dbReference>
<dbReference type="Proteomes" id="UP000324973">
    <property type="component" value="Unassembled WGS sequence"/>
</dbReference>
<evidence type="ECO:0000256" key="2">
    <source>
        <dbReference type="SAM" id="SignalP"/>
    </source>
</evidence>
<evidence type="ECO:0000313" key="3">
    <source>
        <dbReference type="EMBL" id="TYT27509.1"/>
    </source>
</evidence>
<dbReference type="AlphaFoldDB" id="A0A5D4XSF0"/>
<keyword evidence="1" id="KW-0812">Transmembrane</keyword>
<protein>
    <submittedName>
        <fullName evidence="3">Protein BatD</fullName>
    </submittedName>
</protein>
<accession>A0A5D4XSF0</accession>
<dbReference type="OrthoDB" id="5293418at2"/>
<feature type="signal peptide" evidence="2">
    <location>
        <begin position="1"/>
        <end position="19"/>
    </location>
</feature>
<dbReference type="EMBL" id="VTFT01000001">
    <property type="protein sequence ID" value="TYT27509.1"/>
    <property type="molecule type" value="Genomic_DNA"/>
</dbReference>
<dbReference type="InterPro" id="IPR025738">
    <property type="entry name" value="BatD"/>
</dbReference>
<organism evidence="3 4">
    <name type="scientific">Luteimonas viscosa</name>
    <dbReference type="NCBI Taxonomy" id="1132694"/>
    <lineage>
        <taxon>Bacteria</taxon>
        <taxon>Pseudomonadati</taxon>
        <taxon>Pseudomonadota</taxon>
        <taxon>Gammaproteobacteria</taxon>
        <taxon>Lysobacterales</taxon>
        <taxon>Lysobacteraceae</taxon>
        <taxon>Luteimonas</taxon>
    </lineage>
</organism>
<keyword evidence="1" id="KW-1133">Transmembrane helix</keyword>